<evidence type="ECO:0000313" key="2">
    <source>
        <dbReference type="Proteomes" id="UP001165444"/>
    </source>
</evidence>
<dbReference type="Proteomes" id="UP001165444">
    <property type="component" value="Unassembled WGS sequence"/>
</dbReference>
<sequence length="116" mass="13268">MVLRPRQSLLKRILRMIADCGQRHLADLCLLRNVRVEGWSRINAWATLTTYNIVCVAWASFHPWVCLCRKAWFTACALNEDQEVKLVRNPALTKGKRVRHGVSAKGHHLSVVPARL</sequence>
<accession>A0ABT0BYL0</accession>
<evidence type="ECO:0000313" key="1">
    <source>
        <dbReference type="EMBL" id="MCJ2379501.1"/>
    </source>
</evidence>
<dbReference type="EMBL" id="JAKZMM010000004">
    <property type="protein sequence ID" value="MCJ2379501.1"/>
    <property type="molecule type" value="Genomic_DNA"/>
</dbReference>
<proteinExistence type="predicted"/>
<organism evidence="1 2">
    <name type="scientific">Parabacteroides faecalis</name>
    <dbReference type="NCBI Taxonomy" id="2924040"/>
    <lineage>
        <taxon>Bacteria</taxon>
        <taxon>Pseudomonadati</taxon>
        <taxon>Bacteroidota</taxon>
        <taxon>Bacteroidia</taxon>
        <taxon>Bacteroidales</taxon>
        <taxon>Tannerellaceae</taxon>
        <taxon>Parabacteroides</taxon>
    </lineage>
</organism>
<name>A0ABT0BYL0_9BACT</name>
<gene>
    <name evidence="1" type="ORF">MUN53_02565</name>
</gene>
<protein>
    <submittedName>
        <fullName evidence="1">Uncharacterized protein</fullName>
    </submittedName>
</protein>
<reference evidence="1 2" key="1">
    <citation type="submission" date="2022-03" db="EMBL/GenBank/DDBJ databases">
        <title>Parabacteroides sp. nov. isolated from swine feces.</title>
        <authorList>
            <person name="Bak J.E."/>
        </authorList>
    </citation>
    <scope>NUCLEOTIDE SEQUENCE [LARGE SCALE GENOMIC DNA]</scope>
    <source>
        <strain evidence="1 2">AGMB00274</strain>
    </source>
</reference>
<comment type="caution">
    <text evidence="1">The sequence shown here is derived from an EMBL/GenBank/DDBJ whole genome shotgun (WGS) entry which is preliminary data.</text>
</comment>
<dbReference type="RefSeq" id="WP_243323284.1">
    <property type="nucleotide sequence ID" value="NZ_JAKZMM010000004.1"/>
</dbReference>
<keyword evidence="2" id="KW-1185">Reference proteome</keyword>